<feature type="compositionally biased region" description="Low complexity" evidence="1">
    <location>
        <begin position="34"/>
        <end position="44"/>
    </location>
</feature>
<dbReference type="EMBL" id="JABDTM020009248">
    <property type="protein sequence ID" value="KAH0821163.1"/>
    <property type="molecule type" value="Genomic_DNA"/>
</dbReference>
<reference evidence="2" key="1">
    <citation type="journal article" date="2020" name="J Insects Food Feed">
        <title>The yellow mealworm (Tenebrio molitor) genome: a resource for the emerging insects as food and feed industry.</title>
        <authorList>
            <person name="Eriksson T."/>
            <person name="Andere A."/>
            <person name="Kelstrup H."/>
            <person name="Emery V."/>
            <person name="Picard C."/>
        </authorList>
    </citation>
    <scope>NUCLEOTIDE SEQUENCE</scope>
    <source>
        <strain evidence="2">Stoneville</strain>
        <tissue evidence="2">Whole head</tissue>
    </source>
</reference>
<gene>
    <name evidence="2" type="ORF">GEV33_001628</name>
</gene>
<accession>A0A8J6HX69</accession>
<dbReference type="AlphaFoldDB" id="A0A8J6HX69"/>
<organism evidence="2 3">
    <name type="scientific">Tenebrio molitor</name>
    <name type="common">Yellow mealworm beetle</name>
    <dbReference type="NCBI Taxonomy" id="7067"/>
    <lineage>
        <taxon>Eukaryota</taxon>
        <taxon>Metazoa</taxon>
        <taxon>Ecdysozoa</taxon>
        <taxon>Arthropoda</taxon>
        <taxon>Hexapoda</taxon>
        <taxon>Insecta</taxon>
        <taxon>Pterygota</taxon>
        <taxon>Neoptera</taxon>
        <taxon>Endopterygota</taxon>
        <taxon>Coleoptera</taxon>
        <taxon>Polyphaga</taxon>
        <taxon>Cucujiformia</taxon>
        <taxon>Tenebrionidae</taxon>
        <taxon>Tenebrio</taxon>
    </lineage>
</organism>
<feature type="region of interest" description="Disordered" evidence="1">
    <location>
        <begin position="28"/>
        <end position="56"/>
    </location>
</feature>
<sequence length="93" mass="10369">MLMRFFARLNRYCYDLNFAVNRKDGNVLEHSRTGSRTPTSGTGRVNSARGGERYKGGTDAMLECATGAGEPVEEDRIGWEIILEESQPKRRGG</sequence>
<keyword evidence="3" id="KW-1185">Reference proteome</keyword>
<evidence type="ECO:0000313" key="3">
    <source>
        <dbReference type="Proteomes" id="UP000719412"/>
    </source>
</evidence>
<name>A0A8J6HX69_TENMO</name>
<evidence type="ECO:0000313" key="2">
    <source>
        <dbReference type="EMBL" id="KAH0821163.1"/>
    </source>
</evidence>
<evidence type="ECO:0000256" key="1">
    <source>
        <dbReference type="SAM" id="MobiDB-lite"/>
    </source>
</evidence>
<proteinExistence type="predicted"/>
<dbReference type="Proteomes" id="UP000719412">
    <property type="component" value="Unassembled WGS sequence"/>
</dbReference>
<comment type="caution">
    <text evidence="2">The sequence shown here is derived from an EMBL/GenBank/DDBJ whole genome shotgun (WGS) entry which is preliminary data.</text>
</comment>
<reference evidence="2" key="2">
    <citation type="submission" date="2021-08" db="EMBL/GenBank/DDBJ databases">
        <authorList>
            <person name="Eriksson T."/>
        </authorList>
    </citation>
    <scope>NUCLEOTIDE SEQUENCE</scope>
    <source>
        <strain evidence="2">Stoneville</strain>
        <tissue evidence="2">Whole head</tissue>
    </source>
</reference>
<protein>
    <submittedName>
        <fullName evidence="2">Uncharacterized protein</fullName>
    </submittedName>
</protein>